<evidence type="ECO:0000313" key="2">
    <source>
        <dbReference type="EMBL" id="PJG54317.1"/>
    </source>
</evidence>
<feature type="region of interest" description="Disordered" evidence="1">
    <location>
        <begin position="39"/>
        <end position="62"/>
    </location>
</feature>
<dbReference type="AlphaFoldDB" id="A0A2M8R921"/>
<evidence type="ECO:0000313" key="3">
    <source>
        <dbReference type="Proteomes" id="UP000231194"/>
    </source>
</evidence>
<comment type="caution">
    <text evidence="2">The sequence shown here is derived from an EMBL/GenBank/DDBJ whole genome shotgun (WGS) entry which is preliminary data.</text>
</comment>
<sequence>MVCQKQGAAPCVRRQGGNEKSFVRQEDCADEAGCLSRGRENASAASFEQEADGPAQSFRDQD</sequence>
<dbReference type="EMBL" id="PGVG01000011">
    <property type="protein sequence ID" value="PJG54317.1"/>
    <property type="molecule type" value="Genomic_DNA"/>
</dbReference>
<reference evidence="2 3" key="1">
    <citation type="submission" date="2017-11" db="EMBL/GenBank/DDBJ databases">
        <title>Bradyrhizobium forestalis sp. nov., an efficient nitrogen-fixing bacterium isolated from nodules of forest legume species in the Amazon.</title>
        <authorList>
            <person name="Costa E.M."/>
            <person name="Guimaraes A."/>
            <person name="Carvalho T.S."/>
            <person name="Rodrigues T.L."/>
            <person name="Ribeiro P.R.A."/>
            <person name="Lebbe L."/>
            <person name="Willems A."/>
            <person name="Moreira F.M.S."/>
        </authorList>
    </citation>
    <scope>NUCLEOTIDE SEQUENCE [LARGE SCALE GENOMIC DNA]</scope>
    <source>
        <strain evidence="2 3">INPA54B</strain>
    </source>
</reference>
<accession>A0A2M8R921</accession>
<gene>
    <name evidence="2" type="ORF">CVM73_16035</name>
</gene>
<dbReference type="Proteomes" id="UP000231194">
    <property type="component" value="Unassembled WGS sequence"/>
</dbReference>
<name>A0A2M8R921_9BRAD</name>
<protein>
    <submittedName>
        <fullName evidence="2">Uncharacterized protein</fullName>
    </submittedName>
</protein>
<keyword evidence="3" id="KW-1185">Reference proteome</keyword>
<evidence type="ECO:0000256" key="1">
    <source>
        <dbReference type="SAM" id="MobiDB-lite"/>
    </source>
</evidence>
<proteinExistence type="predicted"/>
<organism evidence="2 3">
    <name type="scientific">Bradyrhizobium forestalis</name>
    <dbReference type="NCBI Taxonomy" id="1419263"/>
    <lineage>
        <taxon>Bacteria</taxon>
        <taxon>Pseudomonadati</taxon>
        <taxon>Pseudomonadota</taxon>
        <taxon>Alphaproteobacteria</taxon>
        <taxon>Hyphomicrobiales</taxon>
        <taxon>Nitrobacteraceae</taxon>
        <taxon>Bradyrhizobium</taxon>
    </lineage>
</organism>